<evidence type="ECO:0000256" key="11">
    <source>
        <dbReference type="ARBA" id="ARBA00022801"/>
    </source>
</evidence>
<keyword evidence="18" id="KW-1185">Reference proteome</keyword>
<keyword evidence="5" id="KW-0548">Nucleotidyltransferase</keyword>
<evidence type="ECO:0000256" key="7">
    <source>
        <dbReference type="ARBA" id="ARBA00022722"/>
    </source>
</evidence>
<evidence type="ECO:0000256" key="1">
    <source>
        <dbReference type="ARBA" id="ARBA00001946"/>
    </source>
</evidence>
<dbReference type="GO" id="GO:0004519">
    <property type="term" value="F:endonuclease activity"/>
    <property type="evidence" value="ECO:0007669"/>
    <property type="project" value="UniProtKB-KW"/>
</dbReference>
<evidence type="ECO:0000256" key="2">
    <source>
        <dbReference type="ARBA" id="ARBA00004147"/>
    </source>
</evidence>
<dbReference type="GO" id="GO:0006260">
    <property type="term" value="P:DNA replication"/>
    <property type="evidence" value="ECO:0007669"/>
    <property type="project" value="UniProtKB-KW"/>
</dbReference>
<evidence type="ECO:0000256" key="9">
    <source>
        <dbReference type="ARBA" id="ARBA00022741"/>
    </source>
</evidence>
<feature type="domain" description="CRESS-DNA virus Rep endonuclease" evidence="16">
    <location>
        <begin position="1"/>
        <end position="101"/>
    </location>
</feature>
<keyword evidence="6" id="KW-0235">DNA replication</keyword>
<dbReference type="Proteomes" id="UP000165445">
    <property type="component" value="Genome"/>
</dbReference>
<evidence type="ECO:0000256" key="8">
    <source>
        <dbReference type="ARBA" id="ARBA00022723"/>
    </source>
</evidence>
<keyword evidence="14" id="KW-0190">Covalent protein-DNA linkage</keyword>
<comment type="cofactor">
    <cofactor evidence="1">
        <name>Mg(2+)</name>
        <dbReference type="ChEBI" id="CHEBI:18420"/>
    </cofactor>
</comment>
<evidence type="ECO:0000256" key="15">
    <source>
        <dbReference type="ARBA" id="ARBA00023125"/>
    </source>
</evidence>
<dbReference type="GO" id="GO:0004386">
    <property type="term" value="F:helicase activity"/>
    <property type="evidence" value="ECO:0007669"/>
    <property type="project" value="UniProtKB-KW"/>
</dbReference>
<protein>
    <submittedName>
        <fullName evidence="17">Putative replication initiation protein</fullName>
    </submittedName>
</protein>
<evidence type="ECO:0000256" key="12">
    <source>
        <dbReference type="ARBA" id="ARBA00022806"/>
    </source>
</evidence>
<evidence type="ECO:0000313" key="18">
    <source>
        <dbReference type="Proteomes" id="UP000165445"/>
    </source>
</evidence>
<evidence type="ECO:0000256" key="14">
    <source>
        <dbReference type="ARBA" id="ARBA00023124"/>
    </source>
</evidence>
<evidence type="ECO:0000259" key="16">
    <source>
        <dbReference type="PROSITE" id="PS52020"/>
    </source>
</evidence>
<evidence type="ECO:0000256" key="4">
    <source>
        <dbReference type="ARBA" id="ARBA00022679"/>
    </source>
</evidence>
<evidence type="ECO:0000256" key="5">
    <source>
        <dbReference type="ARBA" id="ARBA00022695"/>
    </source>
</evidence>
<keyword evidence="9" id="KW-0547">Nucleotide-binding</keyword>
<dbReference type="GO" id="GO:0016787">
    <property type="term" value="F:hydrolase activity"/>
    <property type="evidence" value="ECO:0007669"/>
    <property type="project" value="UniProtKB-KW"/>
</dbReference>
<dbReference type="EMBL" id="KR528553">
    <property type="protein sequence ID" value="AKV62272.1"/>
    <property type="molecule type" value="Genomic_DNA"/>
</dbReference>
<dbReference type="GO" id="GO:0005524">
    <property type="term" value="F:ATP binding"/>
    <property type="evidence" value="ECO:0007669"/>
    <property type="project" value="UniProtKB-KW"/>
</dbReference>
<evidence type="ECO:0000313" key="17">
    <source>
        <dbReference type="EMBL" id="AKV62272.1"/>
    </source>
</evidence>
<organism evidence="17 18">
    <name type="scientific">Farfantepenaeus duorarum pink shrimp associated circular virus</name>
    <dbReference type="NCBI Taxonomy" id="1692248"/>
    <lineage>
        <taxon>Viruses</taxon>
        <taxon>Monodnaviria</taxon>
        <taxon>Shotokuvirae</taxon>
        <taxon>Cressdnaviricota</taxon>
        <taxon>Arfiviricetes</taxon>
        <taxon>Cirlivirales</taxon>
        <taxon>Circoviridae</taxon>
    </lineage>
</organism>
<evidence type="ECO:0000256" key="6">
    <source>
        <dbReference type="ARBA" id="ARBA00022705"/>
    </source>
</evidence>
<keyword evidence="13" id="KW-0067">ATP-binding</keyword>
<reference evidence="17 18" key="1">
    <citation type="journal article" date="2015" name="Front. Microbiol.">
        <title>Novel circular single-stranded DNA viruses identified in marine invertebrates reveal high sequence diversity and consistent predicted intrinsic disorder patterns within putative structural proteins.</title>
        <authorList>
            <person name="Rosario K."/>
            <person name="Schenck R.O."/>
            <person name="Harbeitner R.C."/>
            <person name="Lawler S.N."/>
            <person name="Breitbart M."/>
        </authorList>
    </citation>
    <scope>NUCLEOTIDE SEQUENCE [LARGE SCALE GENOMIC DNA]</scope>
    <source>
        <strain evidence="17">I0069</strain>
    </source>
</reference>
<dbReference type="PROSITE" id="PS52020">
    <property type="entry name" value="CRESS_DNA_REP"/>
    <property type="match status" value="1"/>
</dbReference>
<dbReference type="Pfam" id="PF02407">
    <property type="entry name" value="Viral_Rep"/>
    <property type="match status" value="1"/>
</dbReference>
<keyword evidence="3" id="KW-1048">Host nucleus</keyword>
<keyword evidence="8" id="KW-0479">Metal-binding</keyword>
<sequence>MAQAKRWVFTLNNYSGADEQLLEQLSRSTDVVTLIYGREVAPGTGTNHLQGMIIFATRKRLRQIRNYPPFQRAHLEVMRSTPARAREYCIKDGDFVEYGEPVEENRQGRRNDIHDIIAWLDLFIEENNRPPTQEEVAQLQPIAMLRYRNFMDLARLRAPQPQLIRNGVAREGWQMDLEHALDGDAPDRHILFYVDPAGGNGKTWFQQYLLTKYPRRVQILGTGNFADCAYAVDESKDIFFFNVPRGGMEFFQYRLAESLKDRLVFSTKYASGMKILHKVPHVVVFCNEAPDMTKLTADRIIIHDL</sequence>
<comment type="subcellular location">
    <subcellularLocation>
        <location evidence="2">Host nucleus</location>
    </subcellularLocation>
</comment>
<keyword evidence="7" id="KW-0540">Nuclease</keyword>
<dbReference type="InterPro" id="IPR049912">
    <property type="entry name" value="CRESS_DNA_REP"/>
</dbReference>
<dbReference type="GO" id="GO:0003677">
    <property type="term" value="F:DNA binding"/>
    <property type="evidence" value="ECO:0007669"/>
    <property type="project" value="UniProtKB-KW"/>
</dbReference>
<evidence type="ECO:0000256" key="3">
    <source>
        <dbReference type="ARBA" id="ARBA00022562"/>
    </source>
</evidence>
<keyword evidence="10" id="KW-0255">Endonuclease</keyword>
<proteinExistence type="predicted"/>
<dbReference type="GO" id="GO:0016779">
    <property type="term" value="F:nucleotidyltransferase activity"/>
    <property type="evidence" value="ECO:0007669"/>
    <property type="project" value="UniProtKB-KW"/>
</dbReference>
<dbReference type="GO" id="GO:0042025">
    <property type="term" value="C:host cell nucleus"/>
    <property type="evidence" value="ECO:0007669"/>
    <property type="project" value="UniProtKB-SubCell"/>
</dbReference>
<name>A0A0K1RLN2_9CIRC</name>
<keyword evidence="12" id="KW-0347">Helicase</keyword>
<evidence type="ECO:0000256" key="13">
    <source>
        <dbReference type="ARBA" id="ARBA00022840"/>
    </source>
</evidence>
<accession>A0A0K1RLN2</accession>
<keyword evidence="15" id="KW-0238">DNA-binding</keyword>
<evidence type="ECO:0000256" key="10">
    <source>
        <dbReference type="ARBA" id="ARBA00022759"/>
    </source>
</evidence>
<keyword evidence="11" id="KW-0378">Hydrolase</keyword>
<dbReference type="GO" id="GO:0046872">
    <property type="term" value="F:metal ion binding"/>
    <property type="evidence" value="ECO:0007669"/>
    <property type="project" value="UniProtKB-KW"/>
</dbReference>
<keyword evidence="4" id="KW-0808">Transferase</keyword>
<dbReference type="Gene3D" id="3.40.1310.20">
    <property type="match status" value="1"/>
</dbReference>